<name>A0A8H8U0V7_9HELO</name>
<organism evidence="2 3">
    <name type="scientific">Lachnellula hyalina</name>
    <dbReference type="NCBI Taxonomy" id="1316788"/>
    <lineage>
        <taxon>Eukaryota</taxon>
        <taxon>Fungi</taxon>
        <taxon>Dikarya</taxon>
        <taxon>Ascomycota</taxon>
        <taxon>Pezizomycotina</taxon>
        <taxon>Leotiomycetes</taxon>
        <taxon>Helotiales</taxon>
        <taxon>Lachnaceae</taxon>
        <taxon>Lachnellula</taxon>
    </lineage>
</organism>
<gene>
    <name evidence="2" type="ORF">LHYA1_G004332</name>
</gene>
<dbReference type="GeneID" id="41984530"/>
<dbReference type="Proteomes" id="UP000431533">
    <property type="component" value="Unassembled WGS sequence"/>
</dbReference>
<dbReference type="RefSeq" id="XP_031006518.1">
    <property type="nucleotide sequence ID" value="XM_031149294.1"/>
</dbReference>
<dbReference type="OrthoDB" id="409136at2759"/>
<feature type="compositionally biased region" description="Polar residues" evidence="1">
    <location>
        <begin position="1"/>
        <end position="18"/>
    </location>
</feature>
<dbReference type="AlphaFoldDB" id="A0A8H8U0V7"/>
<evidence type="ECO:0000313" key="2">
    <source>
        <dbReference type="EMBL" id="TVY27730.1"/>
    </source>
</evidence>
<keyword evidence="3" id="KW-1185">Reference proteome</keyword>
<dbReference type="EMBL" id="QGMH01000043">
    <property type="protein sequence ID" value="TVY27730.1"/>
    <property type="molecule type" value="Genomic_DNA"/>
</dbReference>
<evidence type="ECO:0000313" key="3">
    <source>
        <dbReference type="Proteomes" id="UP000431533"/>
    </source>
</evidence>
<protein>
    <submittedName>
        <fullName evidence="2">Uncharacterized protein</fullName>
    </submittedName>
</protein>
<comment type="caution">
    <text evidence="2">The sequence shown here is derived from an EMBL/GenBank/DDBJ whole genome shotgun (WGS) entry which is preliminary data.</text>
</comment>
<accession>A0A8H8U0V7</accession>
<feature type="region of interest" description="Disordered" evidence="1">
    <location>
        <begin position="1"/>
        <end position="23"/>
    </location>
</feature>
<sequence>MFSSTGLSALSKSENQWPQPELSLGAPYGSLDILARYKFWEVKNNSPAHQAWRAVSEQIINLIEDQFEALDVQETDLMFFSEAKVKLHAKEP</sequence>
<proteinExistence type="predicted"/>
<reference evidence="2 3" key="1">
    <citation type="submission" date="2018-05" db="EMBL/GenBank/DDBJ databases">
        <title>Genome sequencing and assembly of the regulated plant pathogen Lachnellula willkommii and related sister species for the development of diagnostic species identification markers.</title>
        <authorList>
            <person name="Giroux E."/>
            <person name="Bilodeau G."/>
        </authorList>
    </citation>
    <scope>NUCLEOTIDE SEQUENCE [LARGE SCALE GENOMIC DNA]</scope>
    <source>
        <strain evidence="2 3">CBS 185.66</strain>
    </source>
</reference>
<evidence type="ECO:0000256" key="1">
    <source>
        <dbReference type="SAM" id="MobiDB-lite"/>
    </source>
</evidence>